<evidence type="ECO:0000313" key="2">
    <source>
        <dbReference type="Proteomes" id="UP001497482"/>
    </source>
</evidence>
<dbReference type="AlphaFoldDB" id="A0AAV2J0N0"/>
<gene>
    <name evidence="1" type="ORF">KC01_LOCUS2200</name>
</gene>
<organism evidence="1 2">
    <name type="scientific">Knipowitschia caucasica</name>
    <name type="common">Caucasian dwarf goby</name>
    <name type="synonym">Pomatoschistus caucasicus</name>
    <dbReference type="NCBI Taxonomy" id="637954"/>
    <lineage>
        <taxon>Eukaryota</taxon>
        <taxon>Metazoa</taxon>
        <taxon>Chordata</taxon>
        <taxon>Craniata</taxon>
        <taxon>Vertebrata</taxon>
        <taxon>Euteleostomi</taxon>
        <taxon>Actinopterygii</taxon>
        <taxon>Neopterygii</taxon>
        <taxon>Teleostei</taxon>
        <taxon>Neoteleostei</taxon>
        <taxon>Acanthomorphata</taxon>
        <taxon>Gobiaria</taxon>
        <taxon>Gobiiformes</taxon>
        <taxon>Gobioidei</taxon>
        <taxon>Gobiidae</taxon>
        <taxon>Gobiinae</taxon>
        <taxon>Knipowitschia</taxon>
    </lineage>
</organism>
<proteinExistence type="predicted"/>
<sequence length="84" mass="8995">MGKIWFVVDLVERSDRELGLGTRTDTLSSVLSSLSSLLCPFSSVLSSVLSPLSFLLCPLLCPFSSVLSALSSVLFPLSSNQLQT</sequence>
<keyword evidence="2" id="KW-1185">Reference proteome</keyword>
<dbReference type="EMBL" id="OZ035823">
    <property type="protein sequence ID" value="CAL1569828.1"/>
    <property type="molecule type" value="Genomic_DNA"/>
</dbReference>
<evidence type="ECO:0000313" key="1">
    <source>
        <dbReference type="EMBL" id="CAL1569828.1"/>
    </source>
</evidence>
<name>A0AAV2J0N0_KNICA</name>
<dbReference type="Proteomes" id="UP001497482">
    <property type="component" value="Chromosome 1"/>
</dbReference>
<protein>
    <submittedName>
        <fullName evidence="1">Uncharacterized protein</fullName>
    </submittedName>
</protein>
<accession>A0AAV2J0N0</accession>
<reference evidence="1 2" key="1">
    <citation type="submission" date="2024-04" db="EMBL/GenBank/DDBJ databases">
        <authorList>
            <person name="Waldvogel A.-M."/>
            <person name="Schoenle A."/>
        </authorList>
    </citation>
    <scope>NUCLEOTIDE SEQUENCE [LARGE SCALE GENOMIC DNA]</scope>
</reference>